<name>A0A1G7G531_9SPHN</name>
<dbReference type="Proteomes" id="UP000323502">
    <property type="component" value="Unassembled WGS sequence"/>
</dbReference>
<gene>
    <name evidence="1" type="ORF">GQR91_03425</name>
    <name evidence="2" type="ORF">SAMN05216557_101710</name>
</gene>
<dbReference type="RefSeq" id="WP_149681172.1">
    <property type="nucleotide sequence ID" value="NZ_FNBI01000001.1"/>
</dbReference>
<protein>
    <submittedName>
        <fullName evidence="2">Uncharacterized protein</fullName>
    </submittedName>
</protein>
<evidence type="ECO:0000313" key="2">
    <source>
        <dbReference type="EMBL" id="SDE83264.1"/>
    </source>
</evidence>
<evidence type="ECO:0000313" key="4">
    <source>
        <dbReference type="Proteomes" id="UP000436801"/>
    </source>
</evidence>
<dbReference type="OrthoDB" id="8949730at2"/>
<proteinExistence type="predicted"/>
<sequence>MMNRRTLLAGSVALTGSVTLDKAAAAEIMSEGPPLDIVPEGAGWKIRSWECSDGTWRPLIARARLVADDIQIDGRVAQSDYAAIHEGLTRHHA</sequence>
<evidence type="ECO:0000313" key="1">
    <source>
        <dbReference type="EMBL" id="MWC42708.1"/>
    </source>
</evidence>
<keyword evidence="3" id="KW-1185">Reference proteome</keyword>
<dbReference type="EMBL" id="WSUT01000005">
    <property type="protein sequence ID" value="MWC42708.1"/>
    <property type="molecule type" value="Genomic_DNA"/>
</dbReference>
<dbReference type="EMBL" id="FNBI01000001">
    <property type="protein sequence ID" value="SDE83264.1"/>
    <property type="molecule type" value="Genomic_DNA"/>
</dbReference>
<dbReference type="AlphaFoldDB" id="A0A1G7G531"/>
<accession>A0A1G7G531</accession>
<dbReference type="Proteomes" id="UP000436801">
    <property type="component" value="Unassembled WGS sequence"/>
</dbReference>
<reference evidence="1 4" key="2">
    <citation type="submission" date="2019-12" db="EMBL/GenBank/DDBJ databases">
        <authorList>
            <person name="Zheng J."/>
        </authorList>
    </citation>
    <scope>NUCLEOTIDE SEQUENCE [LARGE SCALE GENOMIC DNA]</scope>
    <source>
        <strain evidence="1 4">DSM 27347</strain>
    </source>
</reference>
<reference evidence="2 3" key="1">
    <citation type="submission" date="2016-10" db="EMBL/GenBank/DDBJ databases">
        <authorList>
            <person name="Varghese N."/>
            <person name="Submissions S."/>
        </authorList>
    </citation>
    <scope>NUCLEOTIDE SEQUENCE [LARGE SCALE GENOMIC DNA]</scope>
    <source>
        <strain evidence="2 3">S7-754</strain>
    </source>
</reference>
<organism evidence="2 3">
    <name type="scientific">Sphingomonas carotinifaciens</name>
    <dbReference type="NCBI Taxonomy" id="1166323"/>
    <lineage>
        <taxon>Bacteria</taxon>
        <taxon>Pseudomonadati</taxon>
        <taxon>Pseudomonadota</taxon>
        <taxon>Alphaproteobacteria</taxon>
        <taxon>Sphingomonadales</taxon>
        <taxon>Sphingomonadaceae</taxon>
        <taxon>Sphingomonas</taxon>
    </lineage>
</organism>
<evidence type="ECO:0000313" key="3">
    <source>
        <dbReference type="Proteomes" id="UP000323502"/>
    </source>
</evidence>